<feature type="compositionally biased region" description="Polar residues" evidence="1">
    <location>
        <begin position="262"/>
        <end position="296"/>
    </location>
</feature>
<feature type="transmembrane region" description="Helical" evidence="2">
    <location>
        <begin position="199"/>
        <end position="220"/>
    </location>
</feature>
<keyword evidence="5" id="KW-1185">Reference proteome</keyword>
<keyword evidence="3" id="KW-0732">Signal</keyword>
<dbReference type="Proteomes" id="UP001498398">
    <property type="component" value="Unassembled WGS sequence"/>
</dbReference>
<keyword evidence="2" id="KW-1133">Transmembrane helix</keyword>
<evidence type="ECO:0000256" key="3">
    <source>
        <dbReference type="SAM" id="SignalP"/>
    </source>
</evidence>
<feature type="region of interest" description="Disordered" evidence="1">
    <location>
        <begin position="155"/>
        <end position="176"/>
    </location>
</feature>
<keyword evidence="2" id="KW-0812">Transmembrane</keyword>
<feature type="region of interest" description="Disordered" evidence="1">
    <location>
        <begin position="244"/>
        <end position="304"/>
    </location>
</feature>
<sequence>MKSIFSLFFAALTYFPKQGMGMEIVTTLSFYDSTLNNVDAGTLVPFGTAHDGSETTFELFYTWETSNEGATATVTETDLIIASANGFKDLYSVPPLTTAKISASGYAVVYECLYIQELCSESDLYYFGKTTETFVYPVITGIRQPWEFLISGSDDSKSTLPRSQTQATDFNSTLSHSQTQTETSGLAVPVHSFLSNKPAVIGTFTSLGIIIVAIILFLVIKVYRRKRINTTMFRTVAPWETADLNQGTDSHGIRPHNRDKNNTSTRDPNISAQVQNSFQPESSTRLMIQSTSSPTAMQPRRSQELGADDLRAQIRELQHAVNSSNNGMQMAMSRMLAHIQILESRSGSDQARGITDGPPPGYGSGSV</sequence>
<evidence type="ECO:0000256" key="2">
    <source>
        <dbReference type="SAM" id="Phobius"/>
    </source>
</evidence>
<organism evidence="4 5">
    <name type="scientific">Marasmiellus scandens</name>
    <dbReference type="NCBI Taxonomy" id="2682957"/>
    <lineage>
        <taxon>Eukaryota</taxon>
        <taxon>Fungi</taxon>
        <taxon>Dikarya</taxon>
        <taxon>Basidiomycota</taxon>
        <taxon>Agaricomycotina</taxon>
        <taxon>Agaricomycetes</taxon>
        <taxon>Agaricomycetidae</taxon>
        <taxon>Agaricales</taxon>
        <taxon>Marasmiineae</taxon>
        <taxon>Omphalotaceae</taxon>
        <taxon>Marasmiellus</taxon>
    </lineage>
</organism>
<feature type="chain" id="PRO_5047010703" description="Mid2 domain-containing protein" evidence="3">
    <location>
        <begin position="22"/>
        <end position="367"/>
    </location>
</feature>
<comment type="caution">
    <text evidence="4">The sequence shown here is derived from an EMBL/GenBank/DDBJ whole genome shotgun (WGS) entry which is preliminary data.</text>
</comment>
<feature type="compositionally biased region" description="Polar residues" evidence="1">
    <location>
        <begin position="158"/>
        <end position="176"/>
    </location>
</feature>
<name>A0ABR1JRT5_9AGAR</name>
<keyword evidence="2" id="KW-0472">Membrane</keyword>
<dbReference type="EMBL" id="JBANRG010000007">
    <property type="protein sequence ID" value="KAK7464869.1"/>
    <property type="molecule type" value="Genomic_DNA"/>
</dbReference>
<evidence type="ECO:0000313" key="4">
    <source>
        <dbReference type="EMBL" id="KAK7464869.1"/>
    </source>
</evidence>
<evidence type="ECO:0000256" key="1">
    <source>
        <dbReference type="SAM" id="MobiDB-lite"/>
    </source>
</evidence>
<evidence type="ECO:0000313" key="5">
    <source>
        <dbReference type="Proteomes" id="UP001498398"/>
    </source>
</evidence>
<proteinExistence type="predicted"/>
<feature type="signal peptide" evidence="3">
    <location>
        <begin position="1"/>
        <end position="21"/>
    </location>
</feature>
<feature type="region of interest" description="Disordered" evidence="1">
    <location>
        <begin position="345"/>
        <end position="367"/>
    </location>
</feature>
<gene>
    <name evidence="4" type="ORF">VKT23_006074</name>
</gene>
<accession>A0ABR1JRT5</accession>
<reference evidence="4 5" key="1">
    <citation type="submission" date="2024-01" db="EMBL/GenBank/DDBJ databases">
        <title>A draft genome for the cacao thread blight pathogen Marasmiellus scandens.</title>
        <authorList>
            <person name="Baruah I.K."/>
            <person name="Leung J."/>
            <person name="Bukari Y."/>
            <person name="Amoako-Attah I."/>
            <person name="Meinhardt L.W."/>
            <person name="Bailey B.A."/>
            <person name="Cohen S.P."/>
        </authorList>
    </citation>
    <scope>NUCLEOTIDE SEQUENCE [LARGE SCALE GENOMIC DNA]</scope>
    <source>
        <strain evidence="4 5">GH-19</strain>
    </source>
</reference>
<evidence type="ECO:0008006" key="6">
    <source>
        <dbReference type="Google" id="ProtNLM"/>
    </source>
</evidence>
<protein>
    <recommendedName>
        <fullName evidence="6">Mid2 domain-containing protein</fullName>
    </recommendedName>
</protein>